<keyword evidence="2" id="KW-0813">Transport</keyword>
<feature type="transmembrane region" description="Helical" evidence="6">
    <location>
        <begin position="592"/>
        <end position="613"/>
    </location>
</feature>
<feature type="domain" description="Amino acid transporter transmembrane" evidence="7">
    <location>
        <begin position="259"/>
        <end position="637"/>
    </location>
</feature>
<dbReference type="Proteomes" id="UP000008068">
    <property type="component" value="Unassembled WGS sequence"/>
</dbReference>
<comment type="subcellular location">
    <subcellularLocation>
        <location evidence="1">Membrane</location>
    </subcellularLocation>
</comment>
<dbReference type="FunFam" id="1.20.1740.10:FF:000052">
    <property type="entry name" value="Lysine histidine transporter-like 3"/>
    <property type="match status" value="1"/>
</dbReference>
<dbReference type="Pfam" id="PF01490">
    <property type="entry name" value="Aa_trans"/>
    <property type="match status" value="1"/>
</dbReference>
<evidence type="ECO:0000256" key="3">
    <source>
        <dbReference type="ARBA" id="ARBA00022692"/>
    </source>
</evidence>
<dbReference type="HOGENOM" id="CLU_384146_0_0_1"/>
<keyword evidence="5 6" id="KW-0472">Membrane</keyword>
<feature type="transmembrane region" description="Helical" evidence="6">
    <location>
        <begin position="485"/>
        <end position="507"/>
    </location>
</feature>
<feature type="transmembrane region" description="Helical" evidence="6">
    <location>
        <begin position="527"/>
        <end position="545"/>
    </location>
</feature>
<dbReference type="PANTHER" id="PTHR48017">
    <property type="entry name" value="OS05G0424000 PROTEIN-RELATED"/>
    <property type="match status" value="1"/>
</dbReference>
<keyword evidence="9" id="KW-1185">Reference proteome</keyword>
<dbReference type="eggNOG" id="KOG1303">
    <property type="taxonomic scope" value="Eukaryota"/>
</dbReference>
<dbReference type="InterPro" id="IPR013057">
    <property type="entry name" value="AA_transpt_TM"/>
</dbReference>
<evidence type="ECO:0000259" key="7">
    <source>
        <dbReference type="Pfam" id="PF01490"/>
    </source>
</evidence>
<evidence type="ECO:0000313" key="8">
    <source>
        <dbReference type="EMBL" id="EGT39881.1"/>
    </source>
</evidence>
<keyword evidence="3 6" id="KW-0812">Transmembrane</keyword>
<keyword evidence="4 6" id="KW-1133">Transmembrane helix</keyword>
<feature type="transmembrane region" description="Helical" evidence="6">
    <location>
        <begin position="643"/>
        <end position="666"/>
    </location>
</feature>
<protein>
    <recommendedName>
        <fullName evidence="7">Amino acid transporter transmembrane domain-containing protein</fullName>
    </recommendedName>
</protein>
<evidence type="ECO:0000256" key="6">
    <source>
        <dbReference type="SAM" id="Phobius"/>
    </source>
</evidence>
<dbReference type="STRING" id="135651.G0MPN0"/>
<feature type="transmembrane region" description="Helical" evidence="6">
    <location>
        <begin position="408"/>
        <end position="428"/>
    </location>
</feature>
<dbReference type="OMA" id="CIQPMGA"/>
<dbReference type="OrthoDB" id="655540at2759"/>
<feature type="transmembrane region" description="Helical" evidence="6">
    <location>
        <begin position="373"/>
        <end position="396"/>
    </location>
</feature>
<feature type="transmembrane region" description="Helical" evidence="6">
    <location>
        <begin position="347"/>
        <end position="367"/>
    </location>
</feature>
<dbReference type="GO" id="GO:0016020">
    <property type="term" value="C:membrane"/>
    <property type="evidence" value="ECO:0007669"/>
    <property type="project" value="UniProtKB-SubCell"/>
</dbReference>
<feature type="transmembrane region" description="Helical" evidence="6">
    <location>
        <begin position="266"/>
        <end position="287"/>
    </location>
</feature>
<dbReference type="EMBL" id="GL379805">
    <property type="protein sequence ID" value="EGT39881.1"/>
    <property type="molecule type" value="Genomic_DNA"/>
</dbReference>
<dbReference type="InParanoid" id="G0MPN0"/>
<sequence>MAPTKRKLNFDRLSDTTMNFETEPNFPKEWKINGTDIDERIQKLREMLIEKGVGLQPNATVDPKSKFRTEYRKIQTAHSIVTDALALHQKEVDWYRRSTKMMSNDIDALHNRREYVESAVEELKAQLTRLDSSVGILKSQQLAVKSVLELREDEYMDDDEESALPDEYQKFSKISKLCDVALKSYDRVKKRNEEMQKSLIADRNRNRKHHVTTLNAMDKEERERVEQLENVFKEFSLDQLKELRDRMRKNAPSSHTGGMGWPKASLFLIGHSAGAGMLAMPMAFTVMGVEIGTLLTVLCAGFSLNTGLQLGWMWQMLQEMWPEYRKMCQNPYGEIAFRSYGPIARTALETMVCFAQLGYAVVLLLLASKNASVLAHFFFSIDINQCYLIILVALLVWPSVMLRSPADFWQIAWISTASSWAAVVLIVIGVIQDAPTCSGDVPHDPADLFKSFMSYGSMVFAYAAHPSFPTCQHDMKNPSDFSKSLIFTWAVISVYYLTVSYLGYFVYGSSIGDSIISSIQSITFQQLINLMFAIHVASTIVIASSPAFQMFERMASIPKQFGIKRFFLRTMVFLGVTFTALSFPHFGPMINLLGASVNSLIAMILPSAFYLSLRTFQVKRKNDRKRNELPTIKEIIHTTPKPILIFNCISMAFGLFAAIIATISAVRTFADSSLPPPCYIQYSNSGLPFSSPNGTIDCCGTYRNLTADNLDPNGFCSFRK</sequence>
<accession>G0MPN0</accession>
<evidence type="ECO:0000256" key="1">
    <source>
        <dbReference type="ARBA" id="ARBA00004370"/>
    </source>
</evidence>
<dbReference type="AlphaFoldDB" id="G0MPN0"/>
<feature type="transmembrane region" description="Helical" evidence="6">
    <location>
        <begin position="566"/>
        <end position="586"/>
    </location>
</feature>
<proteinExistence type="predicted"/>
<evidence type="ECO:0000256" key="5">
    <source>
        <dbReference type="ARBA" id="ARBA00023136"/>
    </source>
</evidence>
<evidence type="ECO:0000313" key="9">
    <source>
        <dbReference type="Proteomes" id="UP000008068"/>
    </source>
</evidence>
<name>G0MPN0_CAEBE</name>
<gene>
    <name evidence="8" type="ORF">CAEBREN_26057</name>
</gene>
<reference evidence="9" key="1">
    <citation type="submission" date="2011-07" db="EMBL/GenBank/DDBJ databases">
        <authorList>
            <consortium name="Caenorhabditis brenneri Sequencing and Analysis Consortium"/>
            <person name="Wilson R.K."/>
        </authorList>
    </citation>
    <scope>NUCLEOTIDE SEQUENCE [LARGE SCALE GENOMIC DNA]</scope>
    <source>
        <strain evidence="9">PB2801</strain>
    </source>
</reference>
<evidence type="ECO:0000256" key="4">
    <source>
        <dbReference type="ARBA" id="ARBA00022989"/>
    </source>
</evidence>
<organism evidence="9">
    <name type="scientific">Caenorhabditis brenneri</name>
    <name type="common">Nematode worm</name>
    <dbReference type="NCBI Taxonomy" id="135651"/>
    <lineage>
        <taxon>Eukaryota</taxon>
        <taxon>Metazoa</taxon>
        <taxon>Ecdysozoa</taxon>
        <taxon>Nematoda</taxon>
        <taxon>Chromadorea</taxon>
        <taxon>Rhabditida</taxon>
        <taxon>Rhabditina</taxon>
        <taxon>Rhabditomorpha</taxon>
        <taxon>Rhabditoidea</taxon>
        <taxon>Rhabditidae</taxon>
        <taxon>Peloderinae</taxon>
        <taxon>Caenorhabditis</taxon>
    </lineage>
</organism>
<feature type="transmembrane region" description="Helical" evidence="6">
    <location>
        <begin position="293"/>
        <end position="317"/>
    </location>
</feature>
<evidence type="ECO:0000256" key="2">
    <source>
        <dbReference type="ARBA" id="ARBA00022448"/>
    </source>
</evidence>